<evidence type="ECO:0000256" key="1">
    <source>
        <dbReference type="ARBA" id="ARBA00004236"/>
    </source>
</evidence>
<dbReference type="CDD" id="cd06354">
    <property type="entry name" value="PBP1_PrnA-like"/>
    <property type="match status" value="1"/>
</dbReference>
<evidence type="ECO:0000256" key="3">
    <source>
        <dbReference type="ARBA" id="ARBA00022729"/>
    </source>
</evidence>
<organism evidence="9 10">
    <name type="scientific">Saccharopolyspora halophila</name>
    <dbReference type="NCBI Taxonomy" id="405551"/>
    <lineage>
        <taxon>Bacteria</taxon>
        <taxon>Bacillati</taxon>
        <taxon>Actinomycetota</taxon>
        <taxon>Actinomycetes</taxon>
        <taxon>Pseudonocardiales</taxon>
        <taxon>Pseudonocardiaceae</taxon>
        <taxon>Saccharopolyspora</taxon>
    </lineage>
</organism>
<dbReference type="Proteomes" id="UP001501218">
    <property type="component" value="Unassembled WGS sequence"/>
</dbReference>
<evidence type="ECO:0000256" key="6">
    <source>
        <dbReference type="SAM" id="MobiDB-lite"/>
    </source>
</evidence>
<keyword evidence="5" id="KW-0449">Lipoprotein</keyword>
<sequence length="388" mass="40162">MRRTPTVRRLSGAGKARRTGVAAAALLLSGAMALSGCAKDTGGGGGSASGQPCQTKPAPSGPAMTTSQERQQTPPDASDVRVGLAFDIGGRGDGSFNDASVAGLDRAKKDMNLGEVKELDSEANESASAKLTRLRQLAREGYNPVIAVGYSYADSVGTVAEEFPDTQFAIIDDDTVRQPNVTPLVFSEEKGSFLAGVIAAHKSQTCHIGFVGGVETPLIKKFEAGYVAGAKAAAPDIEIDSDYLTPAGDYTGFQDPNKAAEVSSGMLDGGADVLYHAAGASGKGMFSSVKASDAMAIGVDSDQYNQPSVAAYKDVIISSMLKRIDLAVYDYVADFARGDLGAVPERFNIANGGVTYATSGGKVDDLKPTLEAYEAAIARGDIQVPKKP</sequence>
<dbReference type="Gene3D" id="3.40.50.2300">
    <property type="match status" value="2"/>
</dbReference>
<proteinExistence type="predicted"/>
<evidence type="ECO:0000259" key="8">
    <source>
        <dbReference type="Pfam" id="PF02608"/>
    </source>
</evidence>
<feature type="region of interest" description="Disordered" evidence="6">
    <location>
        <begin position="39"/>
        <end position="78"/>
    </location>
</feature>
<evidence type="ECO:0000256" key="4">
    <source>
        <dbReference type="ARBA" id="ARBA00023136"/>
    </source>
</evidence>
<feature type="signal peptide" evidence="7">
    <location>
        <begin position="1"/>
        <end position="38"/>
    </location>
</feature>
<accession>A0ABP5SU02</accession>
<dbReference type="Pfam" id="PF02608">
    <property type="entry name" value="Bmp"/>
    <property type="match status" value="1"/>
</dbReference>
<comment type="caution">
    <text evidence="9">The sequence shown here is derived from an EMBL/GenBank/DDBJ whole genome shotgun (WGS) entry which is preliminary data.</text>
</comment>
<keyword evidence="2" id="KW-1003">Cell membrane</keyword>
<feature type="chain" id="PRO_5045745345" evidence="7">
    <location>
        <begin position="39"/>
        <end position="388"/>
    </location>
</feature>
<keyword evidence="3 7" id="KW-0732">Signal</keyword>
<evidence type="ECO:0000256" key="5">
    <source>
        <dbReference type="ARBA" id="ARBA00023288"/>
    </source>
</evidence>
<dbReference type="InterPro" id="IPR050957">
    <property type="entry name" value="BMP_lipoprotein"/>
</dbReference>
<comment type="subcellular location">
    <subcellularLocation>
        <location evidence="1">Cell membrane</location>
    </subcellularLocation>
</comment>
<evidence type="ECO:0000256" key="7">
    <source>
        <dbReference type="SAM" id="SignalP"/>
    </source>
</evidence>
<gene>
    <name evidence="9" type="ORF">GCM10009854_13760</name>
</gene>
<evidence type="ECO:0000256" key="2">
    <source>
        <dbReference type="ARBA" id="ARBA00022475"/>
    </source>
</evidence>
<keyword evidence="4" id="KW-0472">Membrane</keyword>
<dbReference type="PANTHER" id="PTHR34296">
    <property type="entry name" value="TRANSCRIPTIONAL ACTIVATOR PROTEIN MED"/>
    <property type="match status" value="1"/>
</dbReference>
<dbReference type="PANTHER" id="PTHR34296:SF2">
    <property type="entry name" value="ABC TRANSPORTER GUANOSINE-BINDING PROTEIN NUPN"/>
    <property type="match status" value="1"/>
</dbReference>
<dbReference type="EMBL" id="BAAARA010000003">
    <property type="protein sequence ID" value="GAA2338691.1"/>
    <property type="molecule type" value="Genomic_DNA"/>
</dbReference>
<feature type="domain" description="ABC transporter substrate-binding protein PnrA-like" evidence="8">
    <location>
        <begin position="86"/>
        <end position="356"/>
    </location>
</feature>
<evidence type="ECO:0000313" key="9">
    <source>
        <dbReference type="EMBL" id="GAA2338691.1"/>
    </source>
</evidence>
<protein>
    <submittedName>
        <fullName evidence="9">BMP family ABC transporter substrate-binding protein</fullName>
    </submittedName>
</protein>
<keyword evidence="10" id="KW-1185">Reference proteome</keyword>
<reference evidence="10" key="1">
    <citation type="journal article" date="2019" name="Int. J. Syst. Evol. Microbiol.">
        <title>The Global Catalogue of Microorganisms (GCM) 10K type strain sequencing project: providing services to taxonomists for standard genome sequencing and annotation.</title>
        <authorList>
            <consortium name="The Broad Institute Genomics Platform"/>
            <consortium name="The Broad Institute Genome Sequencing Center for Infectious Disease"/>
            <person name="Wu L."/>
            <person name="Ma J."/>
        </authorList>
    </citation>
    <scope>NUCLEOTIDE SEQUENCE [LARGE SCALE GENOMIC DNA]</scope>
    <source>
        <strain evidence="10">JCM 16221</strain>
    </source>
</reference>
<name>A0ABP5SU02_9PSEU</name>
<evidence type="ECO:0000313" key="10">
    <source>
        <dbReference type="Proteomes" id="UP001501218"/>
    </source>
</evidence>
<feature type="compositionally biased region" description="Polar residues" evidence="6">
    <location>
        <begin position="63"/>
        <end position="75"/>
    </location>
</feature>
<dbReference type="InterPro" id="IPR003760">
    <property type="entry name" value="PnrA-like"/>
</dbReference>